<dbReference type="InterPro" id="IPR012337">
    <property type="entry name" value="RNaseH-like_sf"/>
</dbReference>
<dbReference type="InterPro" id="IPR036397">
    <property type="entry name" value="RNaseH_sf"/>
</dbReference>
<dbReference type="NCBIfam" id="TIGR00716">
    <property type="entry name" value="rnhC"/>
    <property type="match status" value="1"/>
</dbReference>
<dbReference type="GO" id="GO:0004523">
    <property type="term" value="F:RNA-DNA hybrid ribonuclease activity"/>
    <property type="evidence" value="ECO:0007669"/>
    <property type="project" value="UniProtKB-UniRule"/>
</dbReference>
<keyword evidence="11 14" id="KW-0255">Endonuclease</keyword>
<dbReference type="GO" id="GO:0003723">
    <property type="term" value="F:RNA binding"/>
    <property type="evidence" value="ECO:0007669"/>
    <property type="project" value="UniProtKB-UniRule"/>
</dbReference>
<evidence type="ECO:0000256" key="5">
    <source>
        <dbReference type="ARBA" id="ARBA00008378"/>
    </source>
</evidence>
<evidence type="ECO:0000256" key="14">
    <source>
        <dbReference type="HAMAP-Rule" id="MF_00053"/>
    </source>
</evidence>
<keyword evidence="9 14" id="KW-0540">Nuclease</keyword>
<keyword evidence="10 14" id="KW-0479">Metal-binding</keyword>
<dbReference type="CDD" id="cd14796">
    <property type="entry name" value="RNAse_HIII_N"/>
    <property type="match status" value="1"/>
</dbReference>
<comment type="function">
    <text evidence="3 14">Endonuclease that specifically degrades the RNA of RNA-DNA hybrids.</text>
</comment>
<evidence type="ECO:0000313" key="16">
    <source>
        <dbReference type="EMBL" id="OOL83026.1"/>
    </source>
</evidence>
<dbReference type="Pfam" id="PF01351">
    <property type="entry name" value="RNase_HII"/>
    <property type="match status" value="1"/>
</dbReference>
<organism evidence="16 17">
    <name type="scientific">Enterococcus faecium</name>
    <name type="common">Streptococcus faecium</name>
    <dbReference type="NCBI Taxonomy" id="1352"/>
    <lineage>
        <taxon>Bacteria</taxon>
        <taxon>Bacillati</taxon>
        <taxon>Bacillota</taxon>
        <taxon>Bacilli</taxon>
        <taxon>Lactobacillales</taxon>
        <taxon>Enterococcaceae</taxon>
        <taxon>Enterococcus</taxon>
    </lineage>
</organism>
<evidence type="ECO:0000256" key="15">
    <source>
        <dbReference type="PROSITE-ProRule" id="PRU01319"/>
    </source>
</evidence>
<dbReference type="PANTHER" id="PTHR10954:SF23">
    <property type="entry name" value="RIBONUCLEASE"/>
    <property type="match status" value="1"/>
</dbReference>
<dbReference type="PIRSF" id="PIRSF037748">
    <property type="entry name" value="RnhC"/>
    <property type="match status" value="1"/>
</dbReference>
<evidence type="ECO:0000256" key="10">
    <source>
        <dbReference type="ARBA" id="ARBA00022723"/>
    </source>
</evidence>
<evidence type="ECO:0000256" key="4">
    <source>
        <dbReference type="ARBA" id="ARBA00004496"/>
    </source>
</evidence>
<evidence type="ECO:0000256" key="12">
    <source>
        <dbReference type="ARBA" id="ARBA00022801"/>
    </source>
</evidence>
<dbReference type="Proteomes" id="UP000191171">
    <property type="component" value="Unassembled WGS sequence"/>
</dbReference>
<gene>
    <name evidence="14" type="primary">rnhC</name>
    <name evidence="16" type="ORF">B1P95_05980</name>
</gene>
<evidence type="ECO:0000256" key="9">
    <source>
        <dbReference type="ARBA" id="ARBA00022722"/>
    </source>
</evidence>
<keyword evidence="12 14" id="KW-0378">Hydrolase</keyword>
<dbReference type="PANTHER" id="PTHR10954">
    <property type="entry name" value="RIBONUCLEASE H2 SUBUNIT A"/>
    <property type="match status" value="1"/>
</dbReference>
<dbReference type="FunFam" id="3.30.420.10:FF:000047">
    <property type="entry name" value="Ribonuclease HIII"/>
    <property type="match status" value="1"/>
</dbReference>
<dbReference type="EC" id="3.1.26.4" evidence="6 14"/>
<sequence length="313" mass="34888">MYKNEENFMSNVIIKATNDQLSQMKAYYRSYLLNKQIPYTSFAAKKDGTTITAYTSGKVMFQGTNAAIEADKWGEAQDKQAKPAKTASSLPKNISQLSVLGSDEVGNGSYFGPLTVCAAYVKRDQLAELRKLGVRDSKELKDSQIIQLADILKKTIPYKLLVLSPEKYNEIQPKYNAVRMKVALHNQAIHLLLKKIEPEKPEAILIDQFTPEANFKKYARLEKNQLQEKLYFVTKGEQYHLAVAAASIISRASFLEELDKASAEAGITLPSGAGTKSDQVAAKLLEKGGMPMLEKYAKLHFANTEKALKLLKK</sequence>
<evidence type="ECO:0000256" key="7">
    <source>
        <dbReference type="ARBA" id="ARBA00021407"/>
    </source>
</evidence>
<dbReference type="PROSITE" id="PS51975">
    <property type="entry name" value="RNASE_H_2"/>
    <property type="match status" value="1"/>
</dbReference>
<evidence type="ECO:0000256" key="6">
    <source>
        <dbReference type="ARBA" id="ARBA00012180"/>
    </source>
</evidence>
<dbReference type="InterPro" id="IPR024568">
    <property type="entry name" value="RNase_HIII_N"/>
</dbReference>
<feature type="binding site" evidence="14 15">
    <location>
        <position position="103"/>
    </location>
    <ligand>
        <name>a divalent metal cation</name>
        <dbReference type="ChEBI" id="CHEBI:60240"/>
    </ligand>
</feature>
<name>A0A1S8HND4_ENTFC</name>
<dbReference type="Pfam" id="PF11858">
    <property type="entry name" value="DUF3378"/>
    <property type="match status" value="1"/>
</dbReference>
<feature type="binding site" evidence="14 15">
    <location>
        <position position="104"/>
    </location>
    <ligand>
        <name>a divalent metal cation</name>
        <dbReference type="ChEBI" id="CHEBI:60240"/>
    </ligand>
</feature>
<dbReference type="Gene3D" id="3.30.310.10">
    <property type="entry name" value="TATA-Binding Protein"/>
    <property type="match status" value="1"/>
</dbReference>
<evidence type="ECO:0000256" key="1">
    <source>
        <dbReference type="ARBA" id="ARBA00000077"/>
    </source>
</evidence>
<dbReference type="InterPro" id="IPR012295">
    <property type="entry name" value="TBP_dom_sf"/>
</dbReference>
<evidence type="ECO:0000256" key="11">
    <source>
        <dbReference type="ARBA" id="ARBA00022759"/>
    </source>
</evidence>
<evidence type="ECO:0000256" key="8">
    <source>
        <dbReference type="ARBA" id="ARBA00022490"/>
    </source>
</evidence>
<dbReference type="EMBL" id="MVGJ01000027">
    <property type="protein sequence ID" value="OOL83026.1"/>
    <property type="molecule type" value="Genomic_DNA"/>
</dbReference>
<proteinExistence type="inferred from homology"/>
<comment type="caution">
    <text evidence="16">The sequence shown here is derived from an EMBL/GenBank/DDBJ whole genome shotgun (WGS) entry which is preliminary data.</text>
</comment>
<dbReference type="InterPro" id="IPR024567">
    <property type="entry name" value="RNase_HII/HIII_dom"/>
</dbReference>
<dbReference type="SUPFAM" id="SSF53098">
    <property type="entry name" value="Ribonuclease H-like"/>
    <property type="match status" value="1"/>
</dbReference>
<dbReference type="CDD" id="cd06590">
    <property type="entry name" value="RNase_HII_bacteria_HIII_like"/>
    <property type="match status" value="1"/>
</dbReference>
<dbReference type="AlphaFoldDB" id="A0A1S8HND4"/>
<evidence type="ECO:0000313" key="17">
    <source>
        <dbReference type="Proteomes" id="UP000191171"/>
    </source>
</evidence>
<comment type="cofactor">
    <cofactor evidence="2">
        <name>Mg(2+)</name>
        <dbReference type="ChEBI" id="CHEBI:18420"/>
    </cofactor>
</comment>
<accession>A0A1S8HND4</accession>
<keyword evidence="13 14" id="KW-0460">Magnesium</keyword>
<reference evidence="16 17" key="1">
    <citation type="submission" date="2017-02" db="EMBL/GenBank/DDBJ databases">
        <title>Clonality and virulence of isolates of VRE in Hematopoietic Stem Cell Transplanted (HSCT) patients.</title>
        <authorList>
            <person name="Marchi A.P."/>
            <person name="Martins R.C."/>
            <person name="Marie S.K."/>
            <person name="Levin A.S."/>
            <person name="Costa S.F."/>
        </authorList>
    </citation>
    <scope>NUCLEOTIDE SEQUENCE [LARGE SCALE GENOMIC DNA]</scope>
    <source>
        <strain evidence="16 17">LIM1759</strain>
    </source>
</reference>
<feature type="binding site" evidence="14 15">
    <location>
        <position position="207"/>
    </location>
    <ligand>
        <name>a divalent metal cation</name>
        <dbReference type="ChEBI" id="CHEBI:60240"/>
    </ligand>
</feature>
<dbReference type="GO" id="GO:0006298">
    <property type="term" value="P:mismatch repair"/>
    <property type="evidence" value="ECO:0007669"/>
    <property type="project" value="TreeGrafter"/>
</dbReference>
<comment type="catalytic activity">
    <reaction evidence="1 14 15">
        <text>Endonucleolytic cleavage to 5'-phosphomonoester.</text>
        <dbReference type="EC" id="3.1.26.4"/>
    </reaction>
</comment>
<dbReference type="GO" id="GO:0032299">
    <property type="term" value="C:ribonuclease H2 complex"/>
    <property type="evidence" value="ECO:0007669"/>
    <property type="project" value="TreeGrafter"/>
</dbReference>
<comment type="cofactor">
    <cofactor evidence="14 15">
        <name>Mn(2+)</name>
        <dbReference type="ChEBI" id="CHEBI:29035"/>
    </cofactor>
    <cofactor evidence="14 15">
        <name>Mg(2+)</name>
        <dbReference type="ChEBI" id="CHEBI:18420"/>
    </cofactor>
    <text evidence="14 15">Manganese or magnesium. Binds 1 divalent metal ion per monomer in the absence of substrate. May bind a second metal ion after substrate binding.</text>
</comment>
<dbReference type="HAMAP" id="MF_00053">
    <property type="entry name" value="RNase_HIII"/>
    <property type="match status" value="1"/>
</dbReference>
<evidence type="ECO:0000256" key="3">
    <source>
        <dbReference type="ARBA" id="ARBA00004065"/>
    </source>
</evidence>
<comment type="subcellular location">
    <subcellularLocation>
        <location evidence="4 14">Cytoplasm</location>
    </subcellularLocation>
</comment>
<keyword evidence="8 14" id="KW-0963">Cytoplasm</keyword>
<dbReference type="GO" id="GO:0043137">
    <property type="term" value="P:DNA replication, removal of RNA primer"/>
    <property type="evidence" value="ECO:0007669"/>
    <property type="project" value="TreeGrafter"/>
</dbReference>
<dbReference type="GO" id="GO:0000287">
    <property type="term" value="F:magnesium ion binding"/>
    <property type="evidence" value="ECO:0007669"/>
    <property type="project" value="UniProtKB-UniRule"/>
</dbReference>
<evidence type="ECO:0000256" key="13">
    <source>
        <dbReference type="ARBA" id="ARBA00022842"/>
    </source>
</evidence>
<dbReference type="Gene3D" id="3.30.420.10">
    <property type="entry name" value="Ribonuclease H-like superfamily/Ribonuclease H"/>
    <property type="match status" value="1"/>
</dbReference>
<dbReference type="InterPro" id="IPR004641">
    <property type="entry name" value="RNase_HIII"/>
</dbReference>
<protein>
    <recommendedName>
        <fullName evidence="7 14">Ribonuclease HIII</fullName>
        <shortName evidence="14">RNase HIII</shortName>
        <ecNumber evidence="6 14">3.1.26.4</ecNumber>
    </recommendedName>
</protein>
<comment type="similarity">
    <text evidence="5 14">Belongs to the RNase HII family. RnhC subfamily.</text>
</comment>
<dbReference type="GO" id="GO:0005737">
    <property type="term" value="C:cytoplasm"/>
    <property type="evidence" value="ECO:0007669"/>
    <property type="project" value="UniProtKB-SubCell"/>
</dbReference>
<dbReference type="InterPro" id="IPR001352">
    <property type="entry name" value="RNase_HII/HIII"/>
</dbReference>
<evidence type="ECO:0000256" key="2">
    <source>
        <dbReference type="ARBA" id="ARBA00001946"/>
    </source>
</evidence>